<evidence type="ECO:0000313" key="7">
    <source>
        <dbReference type="Proteomes" id="UP001318860"/>
    </source>
</evidence>
<evidence type="ECO:0000256" key="5">
    <source>
        <dbReference type="ARBA" id="ARBA00023004"/>
    </source>
</evidence>
<evidence type="ECO:0000256" key="3">
    <source>
        <dbReference type="ARBA" id="ARBA00022723"/>
    </source>
</evidence>
<organism evidence="6 7">
    <name type="scientific">Rehmannia glutinosa</name>
    <name type="common">Chinese foxglove</name>
    <dbReference type="NCBI Taxonomy" id="99300"/>
    <lineage>
        <taxon>Eukaryota</taxon>
        <taxon>Viridiplantae</taxon>
        <taxon>Streptophyta</taxon>
        <taxon>Embryophyta</taxon>
        <taxon>Tracheophyta</taxon>
        <taxon>Spermatophyta</taxon>
        <taxon>Magnoliopsida</taxon>
        <taxon>eudicotyledons</taxon>
        <taxon>Gunneridae</taxon>
        <taxon>Pentapetalae</taxon>
        <taxon>asterids</taxon>
        <taxon>lamiids</taxon>
        <taxon>Lamiales</taxon>
        <taxon>Orobanchaceae</taxon>
        <taxon>Rehmannieae</taxon>
        <taxon>Rehmannia</taxon>
    </lineage>
</organism>
<evidence type="ECO:0000256" key="4">
    <source>
        <dbReference type="ARBA" id="ARBA00022964"/>
    </source>
</evidence>
<dbReference type="PANTHER" id="PTHR10543">
    <property type="entry name" value="BETA-CAROTENE DIOXYGENASE"/>
    <property type="match status" value="1"/>
</dbReference>
<proteinExistence type="inferred from homology"/>
<dbReference type="PANTHER" id="PTHR10543:SF142">
    <property type="entry name" value="OS06G0162550 PROTEIN"/>
    <property type="match status" value="1"/>
</dbReference>
<sequence length="607" mass="68707">MTSLSYPIQVSCSSKRPSFSPGLYNRSTVSLSSFINLKPLILKALQQNTIFRHVPKTIKEAWVRLFDVFVDLAFEFVDQPLLPSQSNLAPVEEIGKAVEVSGFINGRIPHDFPEGLYIRNGPNPLFGGLKSTKSIFGKSSHTWIEGEGMLHALYFSKHSDGRWKISYNNRHVQTETFKLEKDRKKPAFLPAIEGDSLAVLSAYLLNWLRFGFVNKYLSNTSVFEHSGKFYSVAENHIPQEIDILTLETKRNWDANGAWNRPFTSHPKKSPGTGELVIMGIHPQKPYFELGVISADGNKLLHKVDLKLNRCCLCHDIGVTRRYNVIMDFPLTLDINRLIRGGPLIKYNKEGYARIGVMPRYGDADSVRWFEVEPSCTFHILNCYEHFDEVVVLACRARNSIIPGPDFGLNKFEWFSKGFEQIDKENNGKSEDKSFFSCIYEWRLNVQTGEVAEKNLTGTEYSMDFPIINEKYIGNKNKFGYTQVINSSASSISGMAKYGGLAKLYLEETKLELSSQGTRKPEELIKVEYHKFPENTFCSGAAFVAKPGDGEEDDGWITTYVHNEDSNTSHVYIVDAKNFTDEPVAKITLPSRVPYGFHGAFMPLPCKI</sequence>
<keyword evidence="4" id="KW-0560">Oxidoreductase</keyword>
<keyword evidence="3" id="KW-0479">Metal-binding</keyword>
<name>A0ABR0W2J0_REHGL</name>
<dbReference type="InterPro" id="IPR004294">
    <property type="entry name" value="Carotenoid_Oase"/>
</dbReference>
<keyword evidence="4" id="KW-0223">Dioxygenase</keyword>
<keyword evidence="5" id="KW-0408">Iron</keyword>
<comment type="similarity">
    <text evidence="2">Belongs to the carotenoid oxygenase family.</text>
</comment>
<reference evidence="6 7" key="1">
    <citation type="journal article" date="2021" name="Comput. Struct. Biotechnol. J.">
        <title>De novo genome assembly of the potent medicinal plant Rehmannia glutinosa using nanopore technology.</title>
        <authorList>
            <person name="Ma L."/>
            <person name="Dong C."/>
            <person name="Song C."/>
            <person name="Wang X."/>
            <person name="Zheng X."/>
            <person name="Niu Y."/>
            <person name="Chen S."/>
            <person name="Feng W."/>
        </authorList>
    </citation>
    <scope>NUCLEOTIDE SEQUENCE [LARGE SCALE GENOMIC DNA]</scope>
    <source>
        <strain evidence="6">DH-2019</strain>
    </source>
</reference>
<dbReference type="Proteomes" id="UP001318860">
    <property type="component" value="Unassembled WGS sequence"/>
</dbReference>
<evidence type="ECO:0000256" key="2">
    <source>
        <dbReference type="ARBA" id="ARBA00006787"/>
    </source>
</evidence>
<protein>
    <recommendedName>
        <fullName evidence="8">Carotenoid 9,10(9',10')-cleavage dioxygenase 1-like</fullName>
    </recommendedName>
</protein>
<dbReference type="EMBL" id="JABTTQ020000233">
    <property type="protein sequence ID" value="KAK6140866.1"/>
    <property type="molecule type" value="Genomic_DNA"/>
</dbReference>
<comment type="caution">
    <text evidence="6">The sequence shown here is derived from an EMBL/GenBank/DDBJ whole genome shotgun (WGS) entry which is preliminary data.</text>
</comment>
<comment type="cofactor">
    <cofactor evidence="1">
        <name>Fe(2+)</name>
        <dbReference type="ChEBI" id="CHEBI:29033"/>
    </cofactor>
</comment>
<gene>
    <name evidence="6" type="ORF">DH2020_025398</name>
</gene>
<accession>A0ABR0W2J0</accession>
<evidence type="ECO:0000256" key="1">
    <source>
        <dbReference type="ARBA" id="ARBA00001954"/>
    </source>
</evidence>
<dbReference type="Pfam" id="PF03055">
    <property type="entry name" value="RPE65"/>
    <property type="match status" value="1"/>
</dbReference>
<evidence type="ECO:0008006" key="8">
    <source>
        <dbReference type="Google" id="ProtNLM"/>
    </source>
</evidence>
<evidence type="ECO:0000313" key="6">
    <source>
        <dbReference type="EMBL" id="KAK6140866.1"/>
    </source>
</evidence>
<keyword evidence="7" id="KW-1185">Reference proteome</keyword>